<evidence type="ECO:0000256" key="7">
    <source>
        <dbReference type="SAM" id="Phobius"/>
    </source>
</evidence>
<dbReference type="Pfam" id="PF07714">
    <property type="entry name" value="PK_Tyr_Ser-Thr"/>
    <property type="match status" value="1"/>
</dbReference>
<dbReference type="SMR" id="A0A6P4AER3"/>
<dbReference type="Pfam" id="PF08263">
    <property type="entry name" value="LRRNT_2"/>
    <property type="match status" value="1"/>
</dbReference>
<dbReference type="InterPro" id="IPR011009">
    <property type="entry name" value="Kinase-like_dom_sf"/>
</dbReference>
<gene>
    <name evidence="11" type="primary">LOC107427150</name>
</gene>
<evidence type="ECO:0000313" key="11">
    <source>
        <dbReference type="RefSeq" id="XP_015892987.3"/>
    </source>
</evidence>
<dbReference type="GO" id="GO:0016020">
    <property type="term" value="C:membrane"/>
    <property type="evidence" value="ECO:0007669"/>
    <property type="project" value="UniProtKB-SubCell"/>
</dbReference>
<proteinExistence type="predicted"/>
<keyword evidence="4" id="KW-0677">Repeat</keyword>
<dbReference type="InterPro" id="IPR013210">
    <property type="entry name" value="LRR_N_plant-typ"/>
</dbReference>
<dbReference type="SUPFAM" id="SSF52058">
    <property type="entry name" value="L domain-like"/>
    <property type="match status" value="1"/>
</dbReference>
<evidence type="ECO:0000313" key="10">
    <source>
        <dbReference type="Proteomes" id="UP001652623"/>
    </source>
</evidence>
<dbReference type="GO" id="GO:0033612">
    <property type="term" value="F:receptor serine/threonine kinase binding"/>
    <property type="evidence" value="ECO:0007669"/>
    <property type="project" value="TreeGrafter"/>
</dbReference>
<dbReference type="PROSITE" id="PS50011">
    <property type="entry name" value="PROTEIN_KINASE_DOM"/>
    <property type="match status" value="1"/>
</dbReference>
<dbReference type="InterPro" id="IPR032675">
    <property type="entry name" value="LRR_dom_sf"/>
</dbReference>
<dbReference type="InterPro" id="IPR000719">
    <property type="entry name" value="Prot_kinase_dom"/>
</dbReference>
<dbReference type="KEGG" id="zju:107427150"/>
<dbReference type="RefSeq" id="XP_015892987.3">
    <property type="nucleotide sequence ID" value="XM_016037501.4"/>
</dbReference>
<dbReference type="GeneID" id="107427150"/>
<evidence type="ECO:0000256" key="4">
    <source>
        <dbReference type="ARBA" id="ARBA00022737"/>
    </source>
</evidence>
<keyword evidence="8" id="KW-0732">Signal</keyword>
<dbReference type="AlphaFoldDB" id="A0A6P4AER3"/>
<reference evidence="11" key="1">
    <citation type="submission" date="2025-08" db="UniProtKB">
        <authorList>
            <consortium name="RefSeq"/>
        </authorList>
    </citation>
    <scope>IDENTIFICATION</scope>
    <source>
        <tissue evidence="11">Seedling</tissue>
    </source>
</reference>
<sequence length="613" mass="67229">MLLGSRVLDILTVSLLWVLLSSSISSGVETDINCLKNIKASLEDPFGYLNSSWNFNNNTEGFICKFTGIECWHPDESKVLNIRLPDMGLKGPFPQALANCTSLTGLDLSNNKLYGSIPENISKIIQYVTSLDLSSNNFTGSIPVGLSNLSYLNDLILDHNRLSGSIPLELALLPRLKKFSVANNLLVGPVPNFGNKENNKAENYANNPGLCGGSLEPCNVPPKKSHTVIIVGAVVAGVTASALGVGVGLFFLLRRAAVRKKEEDPEGNKWAKSLKGTKGIKVSMFEKSVSKMRLSDLMKATNNFCKDNIIGSGRTGTMYKAVLDDGTSLMVKRLQESQHSEKEFLAEMATLGNVKHRNLVPLLGFCLAKKERLVVYRHMANGTLHDRLHLVDEGGKAMDWPTRLKIGIGAARGLAFLHHNCNPRIIHRNISSKCILLDVDFEPKISGFGLARLMNPIDTHLSTFVNGEFGDLGYVAPEYSRTLVATPKGDIYSFGTVLLELVTGERPTNVVKAPESFKGNLVEWITMLSGNSQLHDAIDKSLVGKGVDGELFQFLKVACNCVSQTAKERPTMFEVYQLLRAIGEQYHFTAEDEILMPTDTNDVDCIEELIVAR</sequence>
<dbReference type="Proteomes" id="UP001652623">
    <property type="component" value="Chromosome 9"/>
</dbReference>
<dbReference type="CDD" id="cd14066">
    <property type="entry name" value="STKc_IRAK"/>
    <property type="match status" value="1"/>
</dbReference>
<feature type="transmembrane region" description="Helical" evidence="7">
    <location>
        <begin position="228"/>
        <end position="253"/>
    </location>
</feature>
<keyword evidence="6 7" id="KW-0472">Membrane</keyword>
<evidence type="ECO:0000259" key="9">
    <source>
        <dbReference type="PROSITE" id="PS50011"/>
    </source>
</evidence>
<keyword evidence="10" id="KW-1185">Reference proteome</keyword>
<dbReference type="PANTHER" id="PTHR48007">
    <property type="entry name" value="LEUCINE-RICH REPEAT RECEPTOR-LIKE PROTEIN KINASE PXC1"/>
    <property type="match status" value="1"/>
</dbReference>
<evidence type="ECO:0000256" key="3">
    <source>
        <dbReference type="ARBA" id="ARBA00022692"/>
    </source>
</evidence>
<dbReference type="FunCoup" id="A0A6P4AER3">
    <property type="interactions" value="1213"/>
</dbReference>
<dbReference type="SUPFAM" id="SSF56112">
    <property type="entry name" value="Protein kinase-like (PK-like)"/>
    <property type="match status" value="1"/>
</dbReference>
<dbReference type="GO" id="GO:0004672">
    <property type="term" value="F:protein kinase activity"/>
    <property type="evidence" value="ECO:0007669"/>
    <property type="project" value="InterPro"/>
</dbReference>
<dbReference type="Gene3D" id="1.10.510.10">
    <property type="entry name" value="Transferase(Phosphotransferase) domain 1"/>
    <property type="match status" value="1"/>
</dbReference>
<dbReference type="InterPro" id="IPR001245">
    <property type="entry name" value="Ser-Thr/Tyr_kinase_cat_dom"/>
</dbReference>
<evidence type="ECO:0000256" key="6">
    <source>
        <dbReference type="ARBA" id="ARBA00023136"/>
    </source>
</evidence>
<name>A0A6P4AER3_ZIZJJ</name>
<feature type="signal peptide" evidence="8">
    <location>
        <begin position="1"/>
        <end position="30"/>
    </location>
</feature>
<dbReference type="Gene3D" id="3.30.200.20">
    <property type="entry name" value="Phosphorylase Kinase, domain 1"/>
    <property type="match status" value="1"/>
</dbReference>
<feature type="chain" id="PRO_5045785926" evidence="8">
    <location>
        <begin position="31"/>
        <end position="613"/>
    </location>
</feature>
<protein>
    <submittedName>
        <fullName evidence="11">Probably inactive leucine-rich repeat receptor-like protein kinase At5g48380</fullName>
    </submittedName>
</protein>
<evidence type="ECO:0000256" key="1">
    <source>
        <dbReference type="ARBA" id="ARBA00004370"/>
    </source>
</evidence>
<dbReference type="InParanoid" id="A0A6P4AER3"/>
<keyword evidence="2" id="KW-0433">Leucine-rich repeat</keyword>
<dbReference type="InterPro" id="IPR046959">
    <property type="entry name" value="PRK1-6/SRF4-like"/>
</dbReference>
<evidence type="ECO:0000256" key="8">
    <source>
        <dbReference type="SAM" id="SignalP"/>
    </source>
</evidence>
<feature type="domain" description="Protein kinase" evidence="9">
    <location>
        <begin position="304"/>
        <end position="589"/>
    </location>
</feature>
<evidence type="ECO:0000256" key="5">
    <source>
        <dbReference type="ARBA" id="ARBA00022989"/>
    </source>
</evidence>
<evidence type="ECO:0000256" key="2">
    <source>
        <dbReference type="ARBA" id="ARBA00022614"/>
    </source>
</evidence>
<comment type="subcellular location">
    <subcellularLocation>
        <location evidence="1">Membrane</location>
    </subcellularLocation>
</comment>
<keyword evidence="5 7" id="KW-1133">Transmembrane helix</keyword>
<dbReference type="GO" id="GO:0005524">
    <property type="term" value="F:ATP binding"/>
    <property type="evidence" value="ECO:0007669"/>
    <property type="project" value="InterPro"/>
</dbReference>
<accession>A0A6P4AER3</accession>
<dbReference type="Pfam" id="PF00560">
    <property type="entry name" value="LRR_1"/>
    <property type="match status" value="2"/>
</dbReference>
<dbReference type="Gene3D" id="3.80.10.10">
    <property type="entry name" value="Ribonuclease Inhibitor"/>
    <property type="match status" value="1"/>
</dbReference>
<dbReference type="PANTHER" id="PTHR48007:SF86">
    <property type="entry name" value="(WILD MALAYSIAN BANANA) HYPOTHETICAL PROTEIN"/>
    <property type="match status" value="1"/>
</dbReference>
<organism evidence="10 11">
    <name type="scientific">Ziziphus jujuba</name>
    <name type="common">Chinese jujube</name>
    <name type="synonym">Ziziphus sativa</name>
    <dbReference type="NCBI Taxonomy" id="326968"/>
    <lineage>
        <taxon>Eukaryota</taxon>
        <taxon>Viridiplantae</taxon>
        <taxon>Streptophyta</taxon>
        <taxon>Embryophyta</taxon>
        <taxon>Tracheophyta</taxon>
        <taxon>Spermatophyta</taxon>
        <taxon>Magnoliopsida</taxon>
        <taxon>eudicotyledons</taxon>
        <taxon>Gunneridae</taxon>
        <taxon>Pentapetalae</taxon>
        <taxon>rosids</taxon>
        <taxon>fabids</taxon>
        <taxon>Rosales</taxon>
        <taxon>Rhamnaceae</taxon>
        <taxon>Paliureae</taxon>
        <taxon>Ziziphus</taxon>
    </lineage>
</organism>
<dbReference type="InterPro" id="IPR001611">
    <property type="entry name" value="Leu-rich_rpt"/>
</dbReference>
<keyword evidence="3 7" id="KW-0812">Transmembrane</keyword>